<organism evidence="1 2">
    <name type="scientific">Cucumis sativus</name>
    <name type="common">Cucumber</name>
    <dbReference type="NCBI Taxonomy" id="3659"/>
    <lineage>
        <taxon>Eukaryota</taxon>
        <taxon>Viridiplantae</taxon>
        <taxon>Streptophyta</taxon>
        <taxon>Embryophyta</taxon>
        <taxon>Tracheophyta</taxon>
        <taxon>Spermatophyta</taxon>
        <taxon>Magnoliopsida</taxon>
        <taxon>eudicotyledons</taxon>
        <taxon>Gunneridae</taxon>
        <taxon>Pentapetalae</taxon>
        <taxon>rosids</taxon>
        <taxon>fabids</taxon>
        <taxon>Cucurbitales</taxon>
        <taxon>Cucurbitaceae</taxon>
        <taxon>Benincaseae</taxon>
        <taxon>Cucumis</taxon>
    </lineage>
</organism>
<evidence type="ECO:0000313" key="1">
    <source>
        <dbReference type="EMBL" id="KGN63347.1"/>
    </source>
</evidence>
<proteinExistence type="predicted"/>
<sequence length="56" mass="6015">MGKGAYNEHVGLGISTPEVCLCSQLPMSCAQTLTYACTFAHELPTMWKAYGGHLPV</sequence>
<dbReference type="Gramene" id="KGN63347">
    <property type="protein sequence ID" value="KGN63347"/>
    <property type="gene ID" value="Csa_2G431160"/>
</dbReference>
<dbReference type="EMBL" id="CM002923">
    <property type="protein sequence ID" value="KGN63347.1"/>
    <property type="molecule type" value="Genomic_DNA"/>
</dbReference>
<dbReference type="AlphaFoldDB" id="A0A0A0LR98"/>
<evidence type="ECO:0000313" key="2">
    <source>
        <dbReference type="Proteomes" id="UP000029981"/>
    </source>
</evidence>
<reference evidence="1 2" key="1">
    <citation type="journal article" date="2009" name="Nat. Genet.">
        <title>The genome of the cucumber, Cucumis sativus L.</title>
        <authorList>
            <person name="Huang S."/>
            <person name="Li R."/>
            <person name="Zhang Z."/>
            <person name="Li L."/>
            <person name="Gu X."/>
            <person name="Fan W."/>
            <person name="Lucas W.J."/>
            <person name="Wang X."/>
            <person name="Xie B."/>
            <person name="Ni P."/>
            <person name="Ren Y."/>
            <person name="Zhu H."/>
            <person name="Li J."/>
            <person name="Lin K."/>
            <person name="Jin W."/>
            <person name="Fei Z."/>
            <person name="Li G."/>
            <person name="Staub J."/>
            <person name="Kilian A."/>
            <person name="van der Vossen E.A."/>
            <person name="Wu Y."/>
            <person name="Guo J."/>
            <person name="He J."/>
            <person name="Jia Z."/>
            <person name="Ren Y."/>
            <person name="Tian G."/>
            <person name="Lu Y."/>
            <person name="Ruan J."/>
            <person name="Qian W."/>
            <person name="Wang M."/>
            <person name="Huang Q."/>
            <person name="Li B."/>
            <person name="Xuan Z."/>
            <person name="Cao J."/>
            <person name="Asan"/>
            <person name="Wu Z."/>
            <person name="Zhang J."/>
            <person name="Cai Q."/>
            <person name="Bai Y."/>
            <person name="Zhao B."/>
            <person name="Han Y."/>
            <person name="Li Y."/>
            <person name="Li X."/>
            <person name="Wang S."/>
            <person name="Shi Q."/>
            <person name="Liu S."/>
            <person name="Cho W.K."/>
            <person name="Kim J.Y."/>
            <person name="Xu Y."/>
            <person name="Heller-Uszynska K."/>
            <person name="Miao H."/>
            <person name="Cheng Z."/>
            <person name="Zhang S."/>
            <person name="Wu J."/>
            <person name="Yang Y."/>
            <person name="Kang H."/>
            <person name="Li M."/>
            <person name="Liang H."/>
            <person name="Ren X."/>
            <person name="Shi Z."/>
            <person name="Wen M."/>
            <person name="Jian M."/>
            <person name="Yang H."/>
            <person name="Zhang G."/>
            <person name="Yang Z."/>
            <person name="Chen R."/>
            <person name="Liu S."/>
            <person name="Li J."/>
            <person name="Ma L."/>
            <person name="Liu H."/>
            <person name="Zhou Y."/>
            <person name="Zhao J."/>
            <person name="Fang X."/>
            <person name="Li G."/>
            <person name="Fang L."/>
            <person name="Li Y."/>
            <person name="Liu D."/>
            <person name="Zheng H."/>
            <person name="Zhang Y."/>
            <person name="Qin N."/>
            <person name="Li Z."/>
            <person name="Yang G."/>
            <person name="Yang S."/>
            <person name="Bolund L."/>
            <person name="Kristiansen K."/>
            <person name="Zheng H."/>
            <person name="Li S."/>
            <person name="Zhang X."/>
            <person name="Yang H."/>
            <person name="Wang J."/>
            <person name="Sun R."/>
            <person name="Zhang B."/>
            <person name="Jiang S."/>
            <person name="Wang J."/>
            <person name="Du Y."/>
            <person name="Li S."/>
        </authorList>
    </citation>
    <scope>NUCLEOTIDE SEQUENCE [LARGE SCALE GENOMIC DNA]</scope>
    <source>
        <strain evidence="2">cv. 9930</strain>
    </source>
</reference>
<reference evidence="1 2" key="2">
    <citation type="journal article" date="2009" name="PLoS ONE">
        <title>An integrated genetic and cytogenetic map of the cucumber genome.</title>
        <authorList>
            <person name="Ren Y."/>
            <person name="Zhang Z."/>
            <person name="Liu J."/>
            <person name="Staub J.E."/>
            <person name="Han Y."/>
            <person name="Cheng Z."/>
            <person name="Li X."/>
            <person name="Lu J."/>
            <person name="Miao H."/>
            <person name="Kang H."/>
            <person name="Xie B."/>
            <person name="Gu X."/>
            <person name="Wang X."/>
            <person name="Du Y."/>
            <person name="Jin W."/>
            <person name="Huang S."/>
        </authorList>
    </citation>
    <scope>NUCLEOTIDE SEQUENCE [LARGE SCALE GENOMIC DNA]</scope>
    <source>
        <strain evidence="2">cv. 9930</strain>
    </source>
</reference>
<keyword evidence="2" id="KW-1185">Reference proteome</keyword>
<name>A0A0A0LR98_CUCSA</name>
<reference evidence="1 2" key="4">
    <citation type="journal article" date="2011" name="BMC Genomics">
        <title>RNA-Seq improves annotation of protein-coding genes in the cucumber genome.</title>
        <authorList>
            <person name="Li Z."/>
            <person name="Zhang Z."/>
            <person name="Yan P."/>
            <person name="Huang S."/>
            <person name="Fei Z."/>
            <person name="Lin K."/>
        </authorList>
    </citation>
    <scope>NUCLEOTIDE SEQUENCE [LARGE SCALE GENOMIC DNA]</scope>
    <source>
        <strain evidence="2">cv. 9930</strain>
    </source>
</reference>
<protein>
    <submittedName>
        <fullName evidence="1">Uncharacterized protein</fullName>
    </submittedName>
</protein>
<reference evidence="1 2" key="3">
    <citation type="journal article" date="2010" name="BMC Genomics">
        <title>Transcriptome sequencing and comparative analysis of cucumber flowers with different sex types.</title>
        <authorList>
            <person name="Guo S."/>
            <person name="Zheng Y."/>
            <person name="Joung J.G."/>
            <person name="Liu S."/>
            <person name="Zhang Z."/>
            <person name="Crasta O.R."/>
            <person name="Sobral B.W."/>
            <person name="Xu Y."/>
            <person name="Huang S."/>
            <person name="Fei Z."/>
        </authorList>
    </citation>
    <scope>NUCLEOTIDE SEQUENCE [LARGE SCALE GENOMIC DNA]</scope>
    <source>
        <strain evidence="2">cv. 9930</strain>
    </source>
</reference>
<gene>
    <name evidence="1" type="ORF">Csa_2G431160</name>
</gene>
<dbReference type="Proteomes" id="UP000029981">
    <property type="component" value="Chromosome 2"/>
</dbReference>
<accession>A0A0A0LR98</accession>